<dbReference type="InParanoid" id="A0A2K1JZX8"/>
<gene>
    <name evidence="1" type="ORF">PHYPA_014204</name>
</gene>
<dbReference type="EMBL" id="ABEU02000010">
    <property type="protein sequence ID" value="PNR47084.1"/>
    <property type="molecule type" value="Genomic_DNA"/>
</dbReference>
<protein>
    <submittedName>
        <fullName evidence="1 2">Uncharacterized protein</fullName>
    </submittedName>
</protein>
<keyword evidence="3" id="KW-1185">Reference proteome</keyword>
<evidence type="ECO:0000313" key="3">
    <source>
        <dbReference type="Proteomes" id="UP000006727"/>
    </source>
</evidence>
<dbReference type="Gramene" id="Pp3c10_21250V3.1">
    <property type="protein sequence ID" value="PAC:32902064.CDS.1"/>
    <property type="gene ID" value="Pp3c10_21250"/>
</dbReference>
<name>A0A2K1JZX8_PHYPA</name>
<evidence type="ECO:0000313" key="1">
    <source>
        <dbReference type="EMBL" id="PNR47084.1"/>
    </source>
</evidence>
<dbReference type="EnsemblPlants" id="Pp3c10_21250V3.1">
    <property type="protein sequence ID" value="PAC:32902064.CDS.1"/>
    <property type="gene ID" value="Pp3c10_21250"/>
</dbReference>
<reference evidence="1 3" key="2">
    <citation type="journal article" date="2018" name="Plant J.">
        <title>The Physcomitrella patens chromosome-scale assembly reveals moss genome structure and evolution.</title>
        <authorList>
            <person name="Lang D."/>
            <person name="Ullrich K.K."/>
            <person name="Murat F."/>
            <person name="Fuchs J."/>
            <person name="Jenkins J."/>
            <person name="Haas F.B."/>
            <person name="Piednoel M."/>
            <person name="Gundlach H."/>
            <person name="Van Bel M."/>
            <person name="Meyberg R."/>
            <person name="Vives C."/>
            <person name="Morata J."/>
            <person name="Symeonidi A."/>
            <person name="Hiss M."/>
            <person name="Muchero W."/>
            <person name="Kamisugi Y."/>
            <person name="Saleh O."/>
            <person name="Blanc G."/>
            <person name="Decker E.L."/>
            <person name="van Gessel N."/>
            <person name="Grimwood J."/>
            <person name="Hayes R.D."/>
            <person name="Graham S.W."/>
            <person name="Gunter L.E."/>
            <person name="McDaniel S.F."/>
            <person name="Hoernstein S.N.W."/>
            <person name="Larsson A."/>
            <person name="Li F.W."/>
            <person name="Perroud P.F."/>
            <person name="Phillips J."/>
            <person name="Ranjan P."/>
            <person name="Rokshar D.S."/>
            <person name="Rothfels C.J."/>
            <person name="Schneider L."/>
            <person name="Shu S."/>
            <person name="Stevenson D.W."/>
            <person name="Thummler F."/>
            <person name="Tillich M."/>
            <person name="Villarreal Aguilar J.C."/>
            <person name="Widiez T."/>
            <person name="Wong G.K."/>
            <person name="Wymore A."/>
            <person name="Zhang Y."/>
            <person name="Zimmer A.D."/>
            <person name="Quatrano R.S."/>
            <person name="Mayer K.F.X."/>
            <person name="Goodstein D."/>
            <person name="Casacuberta J.M."/>
            <person name="Vandepoele K."/>
            <person name="Reski R."/>
            <person name="Cuming A.C."/>
            <person name="Tuskan G.A."/>
            <person name="Maumus F."/>
            <person name="Salse J."/>
            <person name="Schmutz J."/>
            <person name="Rensing S.A."/>
        </authorList>
    </citation>
    <scope>NUCLEOTIDE SEQUENCE [LARGE SCALE GENOMIC DNA]</scope>
    <source>
        <strain evidence="2 3">cv. Gransden 2004</strain>
    </source>
</reference>
<dbReference type="Proteomes" id="UP000006727">
    <property type="component" value="Chromosome 10"/>
</dbReference>
<dbReference type="AlphaFoldDB" id="A0A2K1JZX8"/>
<sequence length="140" mass="15680">MMKYCISHRRLITEPHLNLALKFGEPPYSLSQASSSRCCIVTPPLRFTNAVTSSVVHILYDFSDAEVTTGALVFRRRSSVSLTLSTYFHVNSHLPSSSGCCPVLKVLGFNALHFDGKCRDSDYKRFQLRFNNSSLSSKVL</sequence>
<accession>A0A2K1JZX8</accession>
<organism evidence="1">
    <name type="scientific">Physcomitrium patens</name>
    <name type="common">Spreading-leaved earth moss</name>
    <name type="synonym">Physcomitrella patens</name>
    <dbReference type="NCBI Taxonomy" id="3218"/>
    <lineage>
        <taxon>Eukaryota</taxon>
        <taxon>Viridiplantae</taxon>
        <taxon>Streptophyta</taxon>
        <taxon>Embryophyta</taxon>
        <taxon>Bryophyta</taxon>
        <taxon>Bryophytina</taxon>
        <taxon>Bryopsida</taxon>
        <taxon>Funariidae</taxon>
        <taxon>Funariales</taxon>
        <taxon>Funariaceae</taxon>
        <taxon>Physcomitrium</taxon>
    </lineage>
</organism>
<reference evidence="1 3" key="1">
    <citation type="journal article" date="2008" name="Science">
        <title>The Physcomitrella genome reveals evolutionary insights into the conquest of land by plants.</title>
        <authorList>
            <person name="Rensing S."/>
            <person name="Lang D."/>
            <person name="Zimmer A."/>
            <person name="Terry A."/>
            <person name="Salamov A."/>
            <person name="Shapiro H."/>
            <person name="Nishiyama T."/>
            <person name="Perroud P.-F."/>
            <person name="Lindquist E."/>
            <person name="Kamisugi Y."/>
            <person name="Tanahashi T."/>
            <person name="Sakakibara K."/>
            <person name="Fujita T."/>
            <person name="Oishi K."/>
            <person name="Shin-I T."/>
            <person name="Kuroki Y."/>
            <person name="Toyoda A."/>
            <person name="Suzuki Y."/>
            <person name="Hashimoto A."/>
            <person name="Yamaguchi K."/>
            <person name="Sugano A."/>
            <person name="Kohara Y."/>
            <person name="Fujiyama A."/>
            <person name="Anterola A."/>
            <person name="Aoki S."/>
            <person name="Ashton N."/>
            <person name="Barbazuk W.B."/>
            <person name="Barker E."/>
            <person name="Bennetzen J."/>
            <person name="Bezanilla M."/>
            <person name="Blankenship R."/>
            <person name="Cho S.H."/>
            <person name="Dutcher S."/>
            <person name="Estelle M."/>
            <person name="Fawcett J.A."/>
            <person name="Gundlach H."/>
            <person name="Hanada K."/>
            <person name="Heyl A."/>
            <person name="Hicks K.A."/>
            <person name="Hugh J."/>
            <person name="Lohr M."/>
            <person name="Mayer K."/>
            <person name="Melkozernov A."/>
            <person name="Murata T."/>
            <person name="Nelson D."/>
            <person name="Pils B."/>
            <person name="Prigge M."/>
            <person name="Reiss B."/>
            <person name="Renner T."/>
            <person name="Rombauts S."/>
            <person name="Rushton P."/>
            <person name="Sanderfoot A."/>
            <person name="Schween G."/>
            <person name="Shiu S.-H."/>
            <person name="Stueber K."/>
            <person name="Theodoulou F.L."/>
            <person name="Tu H."/>
            <person name="Van de Peer Y."/>
            <person name="Verrier P.J."/>
            <person name="Waters E."/>
            <person name="Wood A."/>
            <person name="Yang L."/>
            <person name="Cove D."/>
            <person name="Cuming A."/>
            <person name="Hasebe M."/>
            <person name="Lucas S."/>
            <person name="Mishler D.B."/>
            <person name="Reski R."/>
            <person name="Grigoriev I."/>
            <person name="Quatrano R.S."/>
            <person name="Boore J.L."/>
        </authorList>
    </citation>
    <scope>NUCLEOTIDE SEQUENCE [LARGE SCALE GENOMIC DNA]</scope>
    <source>
        <strain evidence="2 3">cv. Gransden 2004</strain>
    </source>
</reference>
<evidence type="ECO:0000313" key="2">
    <source>
        <dbReference type="EnsemblPlants" id="PAC:32902064.CDS.1"/>
    </source>
</evidence>
<reference evidence="2" key="3">
    <citation type="submission" date="2020-12" db="UniProtKB">
        <authorList>
            <consortium name="EnsemblPlants"/>
        </authorList>
    </citation>
    <scope>IDENTIFICATION</scope>
</reference>
<proteinExistence type="predicted"/>